<name>A7GYI8_CAMC5</name>
<evidence type="ECO:0000256" key="1">
    <source>
        <dbReference type="SAM" id="Phobius"/>
    </source>
</evidence>
<dbReference type="STRING" id="360105.CCV52592_1887"/>
<dbReference type="AlphaFoldDB" id="A7GYI8"/>
<feature type="domain" description="YhdP central" evidence="2">
    <location>
        <begin position="499"/>
        <end position="827"/>
    </location>
</feature>
<dbReference type="Proteomes" id="UP000006380">
    <property type="component" value="Chromosome"/>
</dbReference>
<feature type="transmembrane region" description="Helical" evidence="1">
    <location>
        <begin position="12"/>
        <end position="33"/>
    </location>
</feature>
<gene>
    <name evidence="3" type="ORF">CCV52592_1887</name>
</gene>
<feature type="domain" description="YhdP central" evidence="2">
    <location>
        <begin position="222"/>
        <end position="425"/>
    </location>
</feature>
<evidence type="ECO:0000313" key="4">
    <source>
        <dbReference type="Proteomes" id="UP000006380"/>
    </source>
</evidence>
<dbReference type="Pfam" id="PF13116">
    <property type="entry name" value="YhdP"/>
    <property type="match status" value="2"/>
</dbReference>
<dbReference type="EMBL" id="CP000767">
    <property type="protein sequence ID" value="EAU00085.2"/>
    <property type="molecule type" value="Genomic_DNA"/>
</dbReference>
<accession>A7GYI8</accession>
<dbReference type="KEGG" id="ccv:CCV52592_1887"/>
<sequence>MKTISKKMARYGFFIKFFIILFISFIILLKYGIKVGSFELGGVNLDQLYIKLDKKLIVRAQNIKIPSIKKEEQKDSSDYLLSITDSAVWLDRLFEEISLNNVQIGDAKIKILYKDDIFFVDSPYFGIDVRFSKESQNGVDTFSVQNLALKDFNVTINGSGSADIKHKKYAFVGDFVSHELSGKIEIALANQIVRYRALDIKADSLKNFIAALDEKFDLSDDVKNWIYGYIIAQEYTVNEMNGKFDLKNENFYLNDLNATAVAKNLKVKFEKTLDAVDVEQANITLKDGKLHFDLINPVYQKRQLNGSDLVIYNIFDEKTAGLSLNIKTRSLYDGVINDILKAYGIKIPINQTAGKMDADLNLDIKFDTSQVIANGEFKPTDATIDIAGAKFKSKSADVKLINSDRLSIVAKDFGMDFFKADARTMLDLNTSTGHIKGMIKELALNGGSEDILALKDKELDAQLDFSGKETKLKLVNFGVDMSFGDENTISAQNGDELLKYSPLLQNVGVKNLANLNVKTKDFENLDIEAKGVKFDLPFYKKDGSRYDSDDFTIKVGKNAVSGLTASGNARFIAQNKDVNITTNDLNLRVDTNSTDETKEQNFALNLHAKNADIVIADINKTLPFVNFSATKKGSSISLNGLPKQGRVGLFKDKKSLNLDATDISGEFVNQLFGIQSFEGGKFRLKIVGSGTKEFKGEARFYGTHLRDYIFYQRLLSFLNSIPSLLSLKTPDFNDKGFTIENGKILFEKNGSVINFLAIELVGSSADIGGRGTIDLATKKINIDLELKILKDASSIIDKIPLVNQIILGKDRSLSTVIAIRGTTDKPEYSTQVLQDTLLSPLKLIRNVLQAPFLIFE</sequence>
<keyword evidence="1" id="KW-0472">Membrane</keyword>
<evidence type="ECO:0000259" key="2">
    <source>
        <dbReference type="Pfam" id="PF13116"/>
    </source>
</evidence>
<evidence type="ECO:0000313" key="3">
    <source>
        <dbReference type="EMBL" id="EAU00085.2"/>
    </source>
</evidence>
<organism evidence="3 4">
    <name type="scientific">Campylobacter curvus (strain 525.92)</name>
    <dbReference type="NCBI Taxonomy" id="360105"/>
    <lineage>
        <taxon>Bacteria</taxon>
        <taxon>Pseudomonadati</taxon>
        <taxon>Campylobacterota</taxon>
        <taxon>Epsilonproteobacteria</taxon>
        <taxon>Campylobacterales</taxon>
        <taxon>Campylobacteraceae</taxon>
        <taxon>Campylobacter</taxon>
    </lineage>
</organism>
<proteinExistence type="predicted"/>
<dbReference type="RefSeq" id="WP_231931819.1">
    <property type="nucleotide sequence ID" value="NC_009715.2"/>
</dbReference>
<protein>
    <recommendedName>
        <fullName evidence="2">YhdP central domain-containing protein</fullName>
    </recommendedName>
</protein>
<keyword evidence="1" id="KW-1133">Transmembrane helix</keyword>
<dbReference type="InterPro" id="IPR025263">
    <property type="entry name" value="YhdP_central"/>
</dbReference>
<keyword evidence="1" id="KW-0812">Transmembrane</keyword>
<keyword evidence="4" id="KW-1185">Reference proteome</keyword>
<reference evidence="3" key="1">
    <citation type="submission" date="2016-07" db="EMBL/GenBank/DDBJ databases">
        <title>Comparative genomics of the Campylobacter concisus group.</title>
        <authorList>
            <person name="Miller W.G."/>
            <person name="Yee E."/>
            <person name="Chapman M.H."/>
            <person name="Huynh S."/>
            <person name="Bono J.L."/>
            <person name="On S.L.W."/>
            <person name="StLeger J."/>
            <person name="Foster G."/>
            <person name="Parker C.T."/>
        </authorList>
    </citation>
    <scope>NUCLEOTIDE SEQUENCE</scope>
    <source>
        <strain evidence="3">525.92</strain>
    </source>
</reference>